<dbReference type="EMBL" id="CP036263">
    <property type="protein sequence ID" value="QDS97256.1"/>
    <property type="molecule type" value="Genomic_DNA"/>
</dbReference>
<feature type="region of interest" description="Disordered" evidence="2">
    <location>
        <begin position="35"/>
        <end position="88"/>
    </location>
</feature>
<proteinExistence type="predicted"/>
<keyword evidence="5" id="KW-1185">Reference proteome</keyword>
<feature type="compositionally biased region" description="Basic and acidic residues" evidence="2">
    <location>
        <begin position="251"/>
        <end position="266"/>
    </location>
</feature>
<evidence type="ECO:0000256" key="1">
    <source>
        <dbReference type="SAM" id="Coils"/>
    </source>
</evidence>
<name>A0A517MQU5_9BACT</name>
<sequence precursor="true">MARFLLCLIFVALPLTSGQQACGLPPDQVAYSRIPPLKAPRAPSVSPHKSAERSKSTKAEDKAPRTTPPPKPPSASQEESNSTSDREKRLEIWNSSEMIAARKGVLEFCRLSARTTEVEGKQFLSRVSQLPSEDMQDWLQRYEARQSKLSRAQELEDQAREMAVERSLSKLEAQRHAAENAEYHLSVAAELANAQQERQEMAAVRLEQDRELFWALTRRNFNPFDVVFDPSSPRGYARKVAAAMSLPGDLPRSDSRNFIRGERGETFIDPSDAPAGEPNDRQ</sequence>
<keyword evidence="1" id="KW-0175">Coiled coil</keyword>
<dbReference type="OrthoDB" id="9857991at2"/>
<evidence type="ECO:0000313" key="4">
    <source>
        <dbReference type="EMBL" id="QDS97256.1"/>
    </source>
</evidence>
<protein>
    <submittedName>
        <fullName evidence="4">Uncharacterized protein</fullName>
    </submittedName>
</protein>
<feature type="coiled-coil region" evidence="1">
    <location>
        <begin position="145"/>
        <end position="211"/>
    </location>
</feature>
<dbReference type="Proteomes" id="UP000319852">
    <property type="component" value="Chromosome"/>
</dbReference>
<keyword evidence="3" id="KW-0732">Signal</keyword>
<dbReference type="RefSeq" id="WP_145057486.1">
    <property type="nucleotide sequence ID" value="NZ_CP036263.1"/>
</dbReference>
<evidence type="ECO:0000313" key="5">
    <source>
        <dbReference type="Proteomes" id="UP000319852"/>
    </source>
</evidence>
<feature type="chain" id="PRO_5021953397" evidence="3">
    <location>
        <begin position="22"/>
        <end position="282"/>
    </location>
</feature>
<reference evidence="4 5" key="1">
    <citation type="submission" date="2019-02" db="EMBL/GenBank/DDBJ databases">
        <title>Deep-cultivation of Planctomycetes and their phenomic and genomic characterization uncovers novel biology.</title>
        <authorList>
            <person name="Wiegand S."/>
            <person name="Jogler M."/>
            <person name="Boedeker C."/>
            <person name="Pinto D."/>
            <person name="Vollmers J."/>
            <person name="Rivas-Marin E."/>
            <person name="Kohn T."/>
            <person name="Peeters S.H."/>
            <person name="Heuer A."/>
            <person name="Rast P."/>
            <person name="Oberbeckmann S."/>
            <person name="Bunk B."/>
            <person name="Jeske O."/>
            <person name="Meyerdierks A."/>
            <person name="Storesund J.E."/>
            <person name="Kallscheuer N."/>
            <person name="Luecker S."/>
            <person name="Lage O.M."/>
            <person name="Pohl T."/>
            <person name="Merkel B.J."/>
            <person name="Hornburger P."/>
            <person name="Mueller R.-W."/>
            <person name="Bruemmer F."/>
            <person name="Labrenz M."/>
            <person name="Spormann A.M."/>
            <person name="Op den Camp H."/>
            <person name="Overmann J."/>
            <person name="Amann R."/>
            <person name="Jetten M.S.M."/>
            <person name="Mascher T."/>
            <person name="Medema M.H."/>
            <person name="Devos D.P."/>
            <person name="Kaster A.-K."/>
            <person name="Ovreas L."/>
            <person name="Rohde M."/>
            <person name="Galperin M.Y."/>
            <person name="Jogler C."/>
        </authorList>
    </citation>
    <scope>NUCLEOTIDE SEQUENCE [LARGE SCALE GENOMIC DNA]</scope>
    <source>
        <strain evidence="4 5">HG15A2</strain>
    </source>
</reference>
<feature type="compositionally biased region" description="Basic and acidic residues" evidence="2">
    <location>
        <begin position="49"/>
        <end position="64"/>
    </location>
</feature>
<feature type="signal peptide" evidence="3">
    <location>
        <begin position="1"/>
        <end position="21"/>
    </location>
</feature>
<organism evidence="4 5">
    <name type="scientific">Adhaeretor mobilis</name>
    <dbReference type="NCBI Taxonomy" id="1930276"/>
    <lineage>
        <taxon>Bacteria</taxon>
        <taxon>Pseudomonadati</taxon>
        <taxon>Planctomycetota</taxon>
        <taxon>Planctomycetia</taxon>
        <taxon>Pirellulales</taxon>
        <taxon>Lacipirellulaceae</taxon>
        <taxon>Adhaeretor</taxon>
    </lineage>
</organism>
<evidence type="ECO:0000256" key="2">
    <source>
        <dbReference type="SAM" id="MobiDB-lite"/>
    </source>
</evidence>
<accession>A0A517MQU5</accession>
<gene>
    <name evidence="4" type="ORF">HG15A2_05170</name>
</gene>
<evidence type="ECO:0000256" key="3">
    <source>
        <dbReference type="SAM" id="SignalP"/>
    </source>
</evidence>
<feature type="region of interest" description="Disordered" evidence="2">
    <location>
        <begin position="247"/>
        <end position="282"/>
    </location>
</feature>
<dbReference type="AlphaFoldDB" id="A0A517MQU5"/>
<dbReference type="KEGG" id="amob:HG15A2_05170"/>